<accession>A0AAE0M113</accession>
<evidence type="ECO:0000256" key="1">
    <source>
        <dbReference type="SAM" id="MobiDB-lite"/>
    </source>
</evidence>
<dbReference type="Proteomes" id="UP001283341">
    <property type="component" value="Unassembled WGS sequence"/>
</dbReference>
<feature type="compositionally biased region" description="Basic and acidic residues" evidence="1">
    <location>
        <begin position="309"/>
        <end position="318"/>
    </location>
</feature>
<dbReference type="AlphaFoldDB" id="A0AAE0M113"/>
<sequence length="691" mass="75261">MAPPSKKSSGAKATSGKKVKVEYVSDEEDYRDEEEATDSDAPSRQSQGRASASAASKKARTSKKEWNYTHIPANSEQRKKNGRVEGRNLITWNRPRMPEKLLLHIMYECSRHRVDVPWDAIAHRLHPGSTGGAIMQHLNRMRNTLIAEGHLVPPICQKPGSRVFVDPTIRGYIRKDPDSSDDMLSTRPVPFSEPCDDRRFNLPDAYENTRSHILRDESYNFESSPLRDLSGPINVDDDGEEESPEAAGPSTGVARTNGASKGRAAKGKGKKRAAPVKVKEEVLSDPADTDSEEEYEQHAPKRMRRSSRPRKEIAYKLPDEEDDEAEEKTVEQAASEPVEIEDDADDADDADFNDDAAQEQTDDVDIKDETSQEQADDETRGLSAAAPFEISDNDDDEEAGYDHGAPNGYANGHTAGHDNSVAPYHQGNGAASPEDPNQNEYVEIDDAALASQFIDENAYDEAGHINPARLQAPRPASTERPTVAFSSVRQAAQFTAAPLAQGGNGFVGNHGYGYDGQEEDTLMYGQGFVQHMSQQPRGVPHYGQPPFSDMIMQQYGPAFIDPIAAVSGMFLGNPPPASFVGNGNQFVGNHSLGGMPTPDRVAIRNVAAAARRAMEDAGLTPLPQTPQRHFARLNDSDIGDGFDLSGSSTASLPIPYVPSCDTPCPPARRGLTVEPHGFVIEELSSPGFESI</sequence>
<feature type="compositionally biased region" description="Acidic residues" evidence="1">
    <location>
        <begin position="235"/>
        <end position="244"/>
    </location>
</feature>
<gene>
    <name evidence="2" type="ORF">B0H66DRAFT_606056</name>
</gene>
<name>A0AAE0M113_9PEZI</name>
<reference evidence="2" key="2">
    <citation type="submission" date="2023-06" db="EMBL/GenBank/DDBJ databases">
        <authorList>
            <consortium name="Lawrence Berkeley National Laboratory"/>
            <person name="Haridas S."/>
            <person name="Hensen N."/>
            <person name="Bonometti L."/>
            <person name="Westerberg I."/>
            <person name="Brannstrom I.O."/>
            <person name="Guillou S."/>
            <person name="Cros-Aarteil S."/>
            <person name="Calhoun S."/>
            <person name="Kuo A."/>
            <person name="Mondo S."/>
            <person name="Pangilinan J."/>
            <person name="Riley R."/>
            <person name="Labutti K."/>
            <person name="Andreopoulos B."/>
            <person name="Lipzen A."/>
            <person name="Chen C."/>
            <person name="Yanf M."/>
            <person name="Daum C."/>
            <person name="Ng V."/>
            <person name="Clum A."/>
            <person name="Steindorff A."/>
            <person name="Ohm R."/>
            <person name="Martin F."/>
            <person name="Silar P."/>
            <person name="Natvig D."/>
            <person name="Lalanne C."/>
            <person name="Gautier V."/>
            <person name="Ament-Velasquez S.L."/>
            <person name="Kruys A."/>
            <person name="Hutchinson M.I."/>
            <person name="Powell A.J."/>
            <person name="Barry K."/>
            <person name="Miller A.N."/>
            <person name="Grigoriev I.V."/>
            <person name="Debuchy R."/>
            <person name="Gladieux P."/>
            <person name="Thoren M.H."/>
            <person name="Johannesson H."/>
        </authorList>
    </citation>
    <scope>NUCLEOTIDE SEQUENCE</scope>
    <source>
        <strain evidence="2">CBS 118394</strain>
    </source>
</reference>
<feature type="compositionally biased region" description="Acidic residues" evidence="1">
    <location>
        <begin position="24"/>
        <end position="38"/>
    </location>
</feature>
<feature type="compositionally biased region" description="Low complexity" evidence="1">
    <location>
        <begin position="1"/>
        <end position="16"/>
    </location>
</feature>
<comment type="caution">
    <text evidence="2">The sequence shown here is derived from an EMBL/GenBank/DDBJ whole genome shotgun (WGS) entry which is preliminary data.</text>
</comment>
<feature type="region of interest" description="Disordered" evidence="1">
    <location>
        <begin position="175"/>
        <end position="202"/>
    </location>
</feature>
<evidence type="ECO:0000313" key="2">
    <source>
        <dbReference type="EMBL" id="KAK3315152.1"/>
    </source>
</evidence>
<feature type="region of interest" description="Disordered" evidence="1">
    <location>
        <begin position="222"/>
        <end position="438"/>
    </location>
</feature>
<reference evidence="2" key="1">
    <citation type="journal article" date="2023" name="Mol. Phylogenet. Evol.">
        <title>Genome-scale phylogeny and comparative genomics of the fungal order Sordariales.</title>
        <authorList>
            <person name="Hensen N."/>
            <person name="Bonometti L."/>
            <person name="Westerberg I."/>
            <person name="Brannstrom I.O."/>
            <person name="Guillou S."/>
            <person name="Cros-Aarteil S."/>
            <person name="Calhoun S."/>
            <person name="Haridas S."/>
            <person name="Kuo A."/>
            <person name="Mondo S."/>
            <person name="Pangilinan J."/>
            <person name="Riley R."/>
            <person name="LaButti K."/>
            <person name="Andreopoulos B."/>
            <person name="Lipzen A."/>
            <person name="Chen C."/>
            <person name="Yan M."/>
            <person name="Daum C."/>
            <person name="Ng V."/>
            <person name="Clum A."/>
            <person name="Steindorff A."/>
            <person name="Ohm R.A."/>
            <person name="Martin F."/>
            <person name="Silar P."/>
            <person name="Natvig D.O."/>
            <person name="Lalanne C."/>
            <person name="Gautier V."/>
            <person name="Ament-Velasquez S.L."/>
            <person name="Kruys A."/>
            <person name="Hutchinson M.I."/>
            <person name="Powell A.J."/>
            <person name="Barry K."/>
            <person name="Miller A.N."/>
            <person name="Grigoriev I.V."/>
            <person name="Debuchy R."/>
            <person name="Gladieux P."/>
            <person name="Hiltunen Thoren M."/>
            <person name="Johannesson H."/>
        </authorList>
    </citation>
    <scope>NUCLEOTIDE SEQUENCE</scope>
    <source>
        <strain evidence="2">CBS 118394</strain>
    </source>
</reference>
<keyword evidence="3" id="KW-1185">Reference proteome</keyword>
<feature type="compositionally biased region" description="Basic residues" evidence="1">
    <location>
        <begin position="263"/>
        <end position="274"/>
    </location>
</feature>
<feature type="compositionally biased region" description="Low complexity" evidence="1">
    <location>
        <begin position="42"/>
        <end position="56"/>
    </location>
</feature>
<protein>
    <submittedName>
        <fullName evidence="2">Uncharacterized protein</fullName>
    </submittedName>
</protein>
<organism evidence="2 3">
    <name type="scientific">Apodospora peruviana</name>
    <dbReference type="NCBI Taxonomy" id="516989"/>
    <lineage>
        <taxon>Eukaryota</taxon>
        <taxon>Fungi</taxon>
        <taxon>Dikarya</taxon>
        <taxon>Ascomycota</taxon>
        <taxon>Pezizomycotina</taxon>
        <taxon>Sordariomycetes</taxon>
        <taxon>Sordariomycetidae</taxon>
        <taxon>Sordariales</taxon>
        <taxon>Lasiosphaeriaceae</taxon>
        <taxon>Apodospora</taxon>
    </lineage>
</organism>
<proteinExistence type="predicted"/>
<feature type="compositionally biased region" description="Acidic residues" evidence="1">
    <location>
        <begin position="338"/>
        <end position="366"/>
    </location>
</feature>
<evidence type="ECO:0000313" key="3">
    <source>
        <dbReference type="Proteomes" id="UP001283341"/>
    </source>
</evidence>
<feature type="region of interest" description="Disordered" evidence="1">
    <location>
        <begin position="1"/>
        <end position="82"/>
    </location>
</feature>
<dbReference type="EMBL" id="JAUEDM010000006">
    <property type="protein sequence ID" value="KAK3315152.1"/>
    <property type="molecule type" value="Genomic_DNA"/>
</dbReference>